<evidence type="ECO:0000256" key="2">
    <source>
        <dbReference type="ARBA" id="ARBA00023239"/>
    </source>
</evidence>
<dbReference type="Proteomes" id="UP000517765">
    <property type="component" value="Unassembled WGS sequence"/>
</dbReference>
<organism evidence="4 5">
    <name type="scientific">Streptomyces alkaliterrae</name>
    <dbReference type="NCBI Taxonomy" id="2213162"/>
    <lineage>
        <taxon>Bacteria</taxon>
        <taxon>Bacillati</taxon>
        <taxon>Actinomycetota</taxon>
        <taxon>Actinomycetes</taxon>
        <taxon>Kitasatosporales</taxon>
        <taxon>Streptomycetaceae</taxon>
        <taxon>Streptomyces</taxon>
    </lineage>
</organism>
<dbReference type="PANTHER" id="PTHR30272">
    <property type="entry name" value="3-HYDROXYACYL-[ACYL-CARRIER-PROTEIN] DEHYDRATASE"/>
    <property type="match status" value="1"/>
</dbReference>
<comment type="similarity">
    <text evidence="1">Belongs to the thioester dehydratase family. FabZ subfamily.</text>
</comment>
<keyword evidence="2" id="KW-0456">Lyase</keyword>
<dbReference type="SUPFAM" id="SSF54637">
    <property type="entry name" value="Thioesterase/thiol ester dehydrase-isomerase"/>
    <property type="match status" value="1"/>
</dbReference>
<evidence type="ECO:0000313" key="4">
    <source>
        <dbReference type="EMBL" id="MQS00491.1"/>
    </source>
</evidence>
<gene>
    <name evidence="4" type="ORF">FNX44_001065</name>
    <name evidence="3" type="ORF">H3147_06645</name>
</gene>
<dbReference type="InterPro" id="IPR013114">
    <property type="entry name" value="FabA_FabZ"/>
</dbReference>
<dbReference type="PANTHER" id="PTHR30272:SF1">
    <property type="entry name" value="3-HYDROXYACYL-[ACYL-CARRIER-PROTEIN] DEHYDRATASE"/>
    <property type="match status" value="1"/>
</dbReference>
<reference evidence="6" key="2">
    <citation type="submission" date="2020-05" db="EMBL/GenBank/DDBJ databases">
        <title>Classification of alakaliphilic streptomycetes isolated from an alkaline soil next to Lonar Crater, India and a proposal for the recognition of Streptomyces alkaliterrae sp. nov.</title>
        <authorList>
            <person name="Golinska P."/>
        </authorList>
    </citation>
    <scope>NUCLEOTIDE SEQUENCE [LARGE SCALE GENOMIC DNA]</scope>
    <source>
        <strain evidence="6">OF8</strain>
    </source>
</reference>
<keyword evidence="5" id="KW-1185">Reference proteome</keyword>
<reference evidence="4 5" key="1">
    <citation type="submission" date="2019-10" db="EMBL/GenBank/DDBJ databases">
        <title>Streptomyces sp. nov., a novel actinobacterium isolated from alkaline environment.</title>
        <authorList>
            <person name="Golinska P."/>
        </authorList>
    </citation>
    <scope>NUCLEOTIDE SEQUENCE [LARGE SCALE GENOMIC DNA]</scope>
    <source>
        <strain evidence="4 5">OF1</strain>
    </source>
</reference>
<comment type="caution">
    <text evidence="4">The sequence shown here is derived from an EMBL/GenBank/DDBJ whole genome shotgun (WGS) entry which is preliminary data.</text>
</comment>
<dbReference type="EMBL" id="VJYK02000004">
    <property type="protein sequence ID" value="MQS00491.1"/>
    <property type="molecule type" value="Genomic_DNA"/>
</dbReference>
<dbReference type="Proteomes" id="UP000320857">
    <property type="component" value="Unassembled WGS sequence"/>
</dbReference>
<name>A0A5P0YJV8_9ACTN</name>
<dbReference type="AlphaFoldDB" id="A0A5P0YJV8"/>
<dbReference type="InterPro" id="IPR029069">
    <property type="entry name" value="HotDog_dom_sf"/>
</dbReference>
<dbReference type="Pfam" id="PF07977">
    <property type="entry name" value="FabA"/>
    <property type="match status" value="1"/>
</dbReference>
<dbReference type="Gene3D" id="3.10.129.10">
    <property type="entry name" value="Hotdog Thioesterase"/>
    <property type="match status" value="1"/>
</dbReference>
<evidence type="ECO:0000313" key="3">
    <source>
        <dbReference type="EMBL" id="MBB1258511.1"/>
    </source>
</evidence>
<sequence>MADQAEIRGRLPHRFPMLLVDRVLSVEPERSLVANKAVSCNEPWYAAGPTGHGDTASAAAAFGYPGTLLVESWCQSAGVLATWESPNPDVLEGDVMLFGGMSGVEFHHPVLPGQVLEHRVRQERRVGETVMFEGESLVDGRTVMTVGRITMAFRPARVLRPETS</sequence>
<dbReference type="EMBL" id="JABJXA010000026">
    <property type="protein sequence ID" value="MBB1258511.1"/>
    <property type="molecule type" value="Genomic_DNA"/>
</dbReference>
<evidence type="ECO:0000256" key="1">
    <source>
        <dbReference type="ARBA" id="ARBA00009174"/>
    </source>
</evidence>
<evidence type="ECO:0000313" key="5">
    <source>
        <dbReference type="Proteomes" id="UP000320857"/>
    </source>
</evidence>
<accession>A0A5P0YJV8</accession>
<proteinExistence type="inferred from homology"/>
<dbReference type="GO" id="GO:0016829">
    <property type="term" value="F:lyase activity"/>
    <property type="evidence" value="ECO:0007669"/>
    <property type="project" value="UniProtKB-KW"/>
</dbReference>
<reference evidence="3" key="3">
    <citation type="journal article" name="Syst. Appl. Microbiol.">
        <title>Streptomyces alkaliterrae sp. nov., isolated from an alkaline soil, and emended descriptions of Streptomyces alkaliphilus, Streptomyces calidiresistens and Streptomyces durbertensis.</title>
        <authorList>
            <person name="Swiecimska M."/>
            <person name="Golinska P."/>
            <person name="Nouioui I."/>
            <person name="Wypij M."/>
            <person name="Rai M."/>
            <person name="Sangal V."/>
            <person name="Goodfellow M."/>
        </authorList>
    </citation>
    <scope>NUCLEOTIDE SEQUENCE</scope>
    <source>
        <strain evidence="3">OF8</strain>
    </source>
</reference>
<dbReference type="CDD" id="cd01288">
    <property type="entry name" value="FabZ"/>
    <property type="match status" value="1"/>
</dbReference>
<evidence type="ECO:0000313" key="6">
    <source>
        <dbReference type="Proteomes" id="UP000517765"/>
    </source>
</evidence>
<protein>
    <submittedName>
        <fullName evidence="4">Beta-hydroxyacyl-ACP dehydratase</fullName>
    </submittedName>
</protein>